<reference evidence="2 3" key="1">
    <citation type="journal article" date="2013" name="Science">
        <title>Pandoraviruses: amoeba viruses with genomes up to 2.5 Mb reaching that of parasitic eukaryotes.</title>
        <authorList>
            <person name="Philippe N."/>
            <person name="Legendre M."/>
            <person name="Doutre G."/>
            <person name="Coute Y."/>
            <person name="Poirot O."/>
            <person name="Lescot M."/>
            <person name="Arslan D."/>
            <person name="Seltzer V."/>
            <person name="Bertaux L."/>
            <person name="Bruley C."/>
            <person name="Garin J."/>
            <person name="Claverie J.M."/>
            <person name="Abergel C."/>
        </authorList>
    </citation>
    <scope>NUCLEOTIDE SEQUENCE [LARGE SCALE GENOMIC DNA]</scope>
    <source>
        <strain evidence="2">Melbourne</strain>
    </source>
</reference>
<organism evidence="2 3">
    <name type="scientific">Pandoravirus dulcis</name>
    <dbReference type="NCBI Taxonomy" id="1349409"/>
    <lineage>
        <taxon>Viruses</taxon>
        <taxon>Pandoravirus</taxon>
    </lineage>
</organism>
<dbReference type="GeneID" id="34567779"/>
<feature type="region of interest" description="Disordered" evidence="1">
    <location>
        <begin position="169"/>
        <end position="191"/>
    </location>
</feature>
<sequence>MNSNRMYALPVPQPFGAPQVRGAPAPPPPHFRCADGYHYDAHGRCVPNAPACRDNGDGTTTCCTTMPTPQPPPIDGRGGDAGQRAHDLPASPMVGASWSLGAVAPPNHPQCARPGWVYDSRMADCVPAGSVRCQGEPASGQQCCAPTAGNRVRCCDQVIGGVPRCYDLPGPEGGGGEEGGGEPEPVEPPGYGARPAFGAPAAFGAAAPTAIGTGAGFNCRPTYSTASGSLTLTCEPQRGPRGEMPEYPHPGSSAFCAKPLHIGIPPSHHAPGYSLWCDFRP</sequence>
<dbReference type="RefSeq" id="YP_009430208.1">
    <property type="nucleotide sequence ID" value="NC_021858.1"/>
</dbReference>
<accession>A0A291AUA4</accession>
<evidence type="ECO:0000256" key="1">
    <source>
        <dbReference type="SAM" id="MobiDB-lite"/>
    </source>
</evidence>
<proteinExistence type="predicted"/>
<dbReference type="KEGG" id="vg:34567779"/>
<evidence type="ECO:0000313" key="3">
    <source>
        <dbReference type="Proteomes" id="UP000201566"/>
    </source>
</evidence>
<dbReference type="EMBL" id="KC977570">
    <property type="protein sequence ID" value="ATE82499.1"/>
    <property type="molecule type" value="Genomic_DNA"/>
</dbReference>
<name>A0A291AUA4_9VIRU</name>
<evidence type="ECO:0000313" key="2">
    <source>
        <dbReference type="EMBL" id="ATE82499.1"/>
    </source>
</evidence>
<gene>
    <name evidence="2" type="ORF">pdul_cds_375</name>
</gene>
<protein>
    <submittedName>
        <fullName evidence="2">Uncharacterized protein</fullName>
    </submittedName>
</protein>
<dbReference type="Proteomes" id="UP000201566">
    <property type="component" value="Segment"/>
</dbReference>